<protein>
    <submittedName>
        <fullName evidence="4">Deoxyribose operon repressor</fullName>
    </submittedName>
</protein>
<dbReference type="Pfam" id="PF08220">
    <property type="entry name" value="HTH_DeoR"/>
    <property type="match status" value="1"/>
</dbReference>
<dbReference type="KEGG" id="rtg:NCTC13098_05135"/>
<dbReference type="GO" id="GO:0003700">
    <property type="term" value="F:DNA-binding transcription factor activity"/>
    <property type="evidence" value="ECO:0007669"/>
    <property type="project" value="InterPro"/>
</dbReference>
<evidence type="ECO:0000259" key="3">
    <source>
        <dbReference type="Pfam" id="PF08220"/>
    </source>
</evidence>
<evidence type="ECO:0000313" key="5">
    <source>
        <dbReference type="Proteomes" id="UP000274346"/>
    </source>
</evidence>
<sequence length="45" mass="5172">METRRDERISQLIQALKRSDKLHLKEAAALLGVSEMTIPSRPERP</sequence>
<feature type="domain" description="HTH deoR-type" evidence="3">
    <location>
        <begin position="8"/>
        <end position="38"/>
    </location>
</feature>
<dbReference type="EMBL" id="LR131271">
    <property type="protein sequence ID" value="VDR28748.1"/>
    <property type="molecule type" value="Genomic_DNA"/>
</dbReference>
<proteinExistence type="predicted"/>
<accession>A0A3P8JP62</accession>
<dbReference type="Proteomes" id="UP000274346">
    <property type="component" value="Chromosome"/>
</dbReference>
<name>A0A3P8JP62_RAOTE</name>
<dbReference type="AlphaFoldDB" id="A0A3P8JP62"/>
<evidence type="ECO:0000256" key="2">
    <source>
        <dbReference type="ARBA" id="ARBA00023163"/>
    </source>
</evidence>
<keyword evidence="2" id="KW-0804">Transcription</keyword>
<organism evidence="4 5">
    <name type="scientific">Raoultella terrigena</name>
    <name type="common">Klebsiella terrigena</name>
    <dbReference type="NCBI Taxonomy" id="577"/>
    <lineage>
        <taxon>Bacteria</taxon>
        <taxon>Pseudomonadati</taxon>
        <taxon>Pseudomonadota</taxon>
        <taxon>Gammaproteobacteria</taxon>
        <taxon>Enterobacterales</taxon>
        <taxon>Enterobacteriaceae</taxon>
        <taxon>Klebsiella/Raoultella group</taxon>
        <taxon>Raoultella</taxon>
    </lineage>
</organism>
<gene>
    <name evidence="4" type="primary">deoR_2</name>
    <name evidence="4" type="ORF">NCTC13098_05135</name>
</gene>
<evidence type="ECO:0000313" key="4">
    <source>
        <dbReference type="EMBL" id="VDR28748.1"/>
    </source>
</evidence>
<keyword evidence="1" id="KW-0805">Transcription regulation</keyword>
<evidence type="ECO:0000256" key="1">
    <source>
        <dbReference type="ARBA" id="ARBA00023015"/>
    </source>
</evidence>
<reference evidence="4 5" key="1">
    <citation type="submission" date="2018-12" db="EMBL/GenBank/DDBJ databases">
        <authorList>
            <consortium name="Pathogen Informatics"/>
        </authorList>
    </citation>
    <scope>NUCLEOTIDE SEQUENCE [LARGE SCALE GENOMIC DNA]</scope>
    <source>
        <strain evidence="4 5">NCTC13098</strain>
    </source>
</reference>
<dbReference type="InterPro" id="IPR001034">
    <property type="entry name" value="DeoR_HTH"/>
</dbReference>